<name>X0PE93_9LACO</name>
<dbReference type="GO" id="GO:0010181">
    <property type="term" value="F:FMN binding"/>
    <property type="evidence" value="ECO:0007669"/>
    <property type="project" value="InterPro"/>
</dbReference>
<reference evidence="6 7" key="1">
    <citation type="journal article" date="2015" name="Genome Announc.">
        <title>Expanding the biotechnology potential of lactobacilli through comparative genomics of 213 strains and associated genera.</title>
        <authorList>
            <person name="Sun Z."/>
            <person name="Harris H.M."/>
            <person name="McCann A."/>
            <person name="Guo C."/>
            <person name="Argimon S."/>
            <person name="Zhang W."/>
            <person name="Yang X."/>
            <person name="Jeffery I.B."/>
            <person name="Cooney J.C."/>
            <person name="Kagawa T.F."/>
            <person name="Liu W."/>
            <person name="Song Y."/>
            <person name="Salvetti E."/>
            <person name="Wrobel A."/>
            <person name="Rasinkangas P."/>
            <person name="Parkhill J."/>
            <person name="Rea M.C."/>
            <person name="O'Sullivan O."/>
            <person name="Ritari J."/>
            <person name="Douillard F.P."/>
            <person name="Paul Ross R."/>
            <person name="Yang R."/>
            <person name="Briner A.E."/>
            <person name="Felis G.E."/>
            <person name="de Vos W.M."/>
            <person name="Barrangou R."/>
            <person name="Klaenhammer T.R."/>
            <person name="Caufield P.W."/>
            <person name="Cui Y."/>
            <person name="Zhang H."/>
            <person name="O'Toole P.W."/>
        </authorList>
    </citation>
    <scope>NUCLEOTIDE SEQUENCE [LARGE SCALE GENOMIC DNA]</scope>
    <source>
        <strain evidence="6 7">DSM 18527</strain>
    </source>
</reference>
<organism evidence="6 7">
    <name type="scientific">Agrilactobacillus composti DSM 18527 = JCM 14202</name>
    <dbReference type="NCBI Taxonomy" id="1423734"/>
    <lineage>
        <taxon>Bacteria</taxon>
        <taxon>Bacillati</taxon>
        <taxon>Bacillota</taxon>
        <taxon>Bacilli</taxon>
        <taxon>Lactobacillales</taxon>
        <taxon>Lactobacillaceae</taxon>
        <taxon>Agrilactobacillus</taxon>
    </lineage>
</organism>
<comment type="similarity">
    <text evidence="4">Belongs to the flavoredoxin family.</text>
</comment>
<evidence type="ECO:0000256" key="3">
    <source>
        <dbReference type="ARBA" id="ARBA00022643"/>
    </source>
</evidence>
<evidence type="ECO:0000259" key="5">
    <source>
        <dbReference type="SMART" id="SM00903"/>
    </source>
</evidence>
<dbReference type="PANTHER" id="PTHR33798">
    <property type="entry name" value="FLAVOPROTEIN OXYGENASE"/>
    <property type="match status" value="1"/>
</dbReference>
<keyword evidence="2" id="KW-0285">Flavoprotein</keyword>
<dbReference type="EMBL" id="AZGA01000011">
    <property type="protein sequence ID" value="KRM35784.1"/>
    <property type="molecule type" value="Genomic_DNA"/>
</dbReference>
<accession>X0PE93</accession>
<dbReference type="SMART" id="SM00903">
    <property type="entry name" value="Flavin_Reduct"/>
    <property type="match status" value="1"/>
</dbReference>
<dbReference type="AlphaFoldDB" id="X0PE93"/>
<dbReference type="PANTHER" id="PTHR33798:SF5">
    <property type="entry name" value="FLAVIN REDUCTASE LIKE DOMAIN-CONTAINING PROTEIN"/>
    <property type="match status" value="1"/>
</dbReference>
<dbReference type="STRING" id="1423734.FC83_GL000811"/>
<evidence type="ECO:0000256" key="1">
    <source>
        <dbReference type="ARBA" id="ARBA00001917"/>
    </source>
</evidence>
<dbReference type="PATRIC" id="fig|1423734.3.peg.820"/>
<dbReference type="RefSeq" id="WP_035452365.1">
    <property type="nucleotide sequence ID" value="NZ_AZGA01000011.1"/>
</dbReference>
<proteinExistence type="inferred from homology"/>
<evidence type="ECO:0000313" key="6">
    <source>
        <dbReference type="EMBL" id="KRM35784.1"/>
    </source>
</evidence>
<evidence type="ECO:0000256" key="2">
    <source>
        <dbReference type="ARBA" id="ARBA00022630"/>
    </source>
</evidence>
<feature type="domain" description="Flavin reductase like" evidence="5">
    <location>
        <begin position="22"/>
        <end position="179"/>
    </location>
</feature>
<comment type="cofactor">
    <cofactor evidence="1">
        <name>FMN</name>
        <dbReference type="ChEBI" id="CHEBI:58210"/>
    </cofactor>
</comment>
<dbReference type="eggNOG" id="COG1853">
    <property type="taxonomic scope" value="Bacteria"/>
</dbReference>
<dbReference type="SUPFAM" id="SSF50475">
    <property type="entry name" value="FMN-binding split barrel"/>
    <property type="match status" value="1"/>
</dbReference>
<dbReference type="Pfam" id="PF01613">
    <property type="entry name" value="Flavin_Reduct"/>
    <property type="match status" value="1"/>
</dbReference>
<evidence type="ECO:0000313" key="7">
    <source>
        <dbReference type="Proteomes" id="UP000051236"/>
    </source>
</evidence>
<dbReference type="OrthoDB" id="9794638at2"/>
<gene>
    <name evidence="6" type="ORF">FC83_GL000811</name>
</gene>
<dbReference type="InterPro" id="IPR012349">
    <property type="entry name" value="Split_barrel_FMN-bd"/>
</dbReference>
<keyword evidence="7" id="KW-1185">Reference proteome</keyword>
<keyword evidence="3" id="KW-0288">FMN</keyword>
<comment type="caution">
    <text evidence="6">The sequence shown here is derived from an EMBL/GenBank/DDBJ whole genome shotgun (WGS) entry which is preliminary data.</text>
</comment>
<dbReference type="GO" id="GO:0016646">
    <property type="term" value="F:oxidoreductase activity, acting on the CH-NH group of donors, NAD or NADP as acceptor"/>
    <property type="evidence" value="ECO:0007669"/>
    <property type="project" value="UniProtKB-ARBA"/>
</dbReference>
<dbReference type="Proteomes" id="UP000051236">
    <property type="component" value="Unassembled WGS sequence"/>
</dbReference>
<evidence type="ECO:0000256" key="4">
    <source>
        <dbReference type="ARBA" id="ARBA00038054"/>
    </source>
</evidence>
<protein>
    <recommendedName>
        <fullName evidence="5">Flavin reductase like domain-containing protein</fullName>
    </recommendedName>
</protein>
<dbReference type="InterPro" id="IPR002563">
    <property type="entry name" value="Flavin_Rdtase-like_dom"/>
</dbReference>
<dbReference type="Gene3D" id="2.30.110.10">
    <property type="entry name" value="Electron Transport, Fmn-binding Protein, Chain A"/>
    <property type="match status" value="1"/>
</dbReference>
<sequence>MIHYNQRDLSQLEQYKLLSGSVSPRPIAWITTLNTTTNVVNLAPFSFFSVASNQEPLLSIAILRKQGQPKDTAANLLENGQAVVHVVSSEFAEKMNQTAATLAPNASEAALIDAPLTASQSIEVPGLAEVKIRFETSVFEYVPLKNANQAVMTDLFILKVSDFYFDQSVFNPDNKHIRTEVLQPIGRLAGPNYVQVDHTFKMIRPR</sequence>